<organism evidence="2 3">
    <name type="scientific">Vibrio jasicida</name>
    <dbReference type="NCBI Taxonomy" id="766224"/>
    <lineage>
        <taxon>Bacteria</taxon>
        <taxon>Pseudomonadati</taxon>
        <taxon>Pseudomonadota</taxon>
        <taxon>Gammaproteobacteria</taxon>
        <taxon>Vibrionales</taxon>
        <taxon>Vibrionaceae</taxon>
        <taxon>Vibrio</taxon>
    </lineage>
</organism>
<evidence type="ECO:0000256" key="1">
    <source>
        <dbReference type="SAM" id="SignalP"/>
    </source>
</evidence>
<name>A0AAU9QXP7_9VIBR</name>
<dbReference type="EMBL" id="CAKMUD010000136">
    <property type="protein sequence ID" value="CAH1603614.1"/>
    <property type="molecule type" value="Genomic_DNA"/>
</dbReference>
<dbReference type="RefSeq" id="WP_409590294.1">
    <property type="nucleotide sequence ID" value="NZ_CAKMTZ010000134.1"/>
</dbReference>
<proteinExistence type="predicted"/>
<dbReference type="Proteomes" id="UP001295462">
    <property type="component" value="Unassembled WGS sequence"/>
</dbReference>
<gene>
    <name evidence="2" type="ORF">THF1A12_780003</name>
</gene>
<keyword evidence="1" id="KW-0732">Signal</keyword>
<comment type="caution">
    <text evidence="2">The sequence shown here is derived from an EMBL/GenBank/DDBJ whole genome shotgun (WGS) entry which is preliminary data.</text>
</comment>
<evidence type="ECO:0000313" key="3">
    <source>
        <dbReference type="Proteomes" id="UP001295462"/>
    </source>
</evidence>
<feature type="chain" id="PRO_5043605819" evidence="1">
    <location>
        <begin position="23"/>
        <end position="184"/>
    </location>
</feature>
<dbReference type="AlphaFoldDB" id="A0AAU9QXP7"/>
<protein>
    <submittedName>
        <fullName evidence="2">Uncharacterized protein</fullName>
    </submittedName>
</protein>
<accession>A0AAU9QXP7</accession>
<evidence type="ECO:0000313" key="2">
    <source>
        <dbReference type="EMBL" id="CAH1603614.1"/>
    </source>
</evidence>
<feature type="signal peptide" evidence="1">
    <location>
        <begin position="1"/>
        <end position="22"/>
    </location>
</feature>
<sequence length="184" mass="18508">MKKQAMMMALLSAGLIGQSAHAMPSTATLEWTGFVPGVFNGSDIGLTGQGGGDIQAGVLKIEEDGAFTALRPVVVEAHEMIDTSVTQDGSQMEPGPGLYDGDVVWSLLDTSVTHTAYDAATDITITMNGTDLVKGTPVTTTTGNHIATFGADSAAPTAGGSVVPGDSVAVQAVIMAAPSTGGVL</sequence>
<reference evidence="2" key="1">
    <citation type="submission" date="2022-01" db="EMBL/GenBank/DDBJ databases">
        <authorList>
            <person name="Lagorce A."/>
        </authorList>
    </citation>
    <scope>NUCLEOTIDE SEQUENCE</scope>
    <source>
        <strain evidence="2">Th15_F1_A12</strain>
    </source>
</reference>